<evidence type="ECO:0000313" key="3">
    <source>
        <dbReference type="Proteomes" id="UP001596050"/>
    </source>
</evidence>
<organism evidence="2 3">
    <name type="scientific">Massilia niabensis</name>
    <dbReference type="NCBI Taxonomy" id="544910"/>
    <lineage>
        <taxon>Bacteria</taxon>
        <taxon>Pseudomonadati</taxon>
        <taxon>Pseudomonadota</taxon>
        <taxon>Betaproteobacteria</taxon>
        <taxon>Burkholderiales</taxon>
        <taxon>Oxalobacteraceae</taxon>
        <taxon>Telluria group</taxon>
        <taxon>Massilia</taxon>
    </lineage>
</organism>
<comment type="caution">
    <text evidence="2">The sequence shown here is derived from an EMBL/GenBank/DDBJ whole genome shotgun (WGS) entry which is preliminary data.</text>
</comment>
<accession>A0ABW0L149</accession>
<protein>
    <recommendedName>
        <fullName evidence="4">Lipoprotein</fullName>
    </recommendedName>
</protein>
<evidence type="ECO:0000313" key="2">
    <source>
        <dbReference type="EMBL" id="MFC5459429.1"/>
    </source>
</evidence>
<feature type="signal peptide" evidence="1">
    <location>
        <begin position="1"/>
        <end position="22"/>
    </location>
</feature>
<sequence length="193" mass="19459">MIRSPLRAGLALACALSLSACGGGDGDLYIGGTVSGVTKPGLVLTNNGGSDLAIASSGSFVFNDLVETDDRYFVEVKSVPANVEPGGCVVDNATGRAVFNVNTVRVTCTIRKWALGGSVVGLGNKTGLVLVNGTDKVEIAPNATTFQMAPVSEDSPYGVTVLPTPGGPNCAVENGTGQMPSGNVASIVVRCTP</sequence>
<feature type="chain" id="PRO_5046635330" description="Lipoprotein" evidence="1">
    <location>
        <begin position="23"/>
        <end position="193"/>
    </location>
</feature>
<reference evidence="3" key="1">
    <citation type="journal article" date="2019" name="Int. J. Syst. Evol. Microbiol.">
        <title>The Global Catalogue of Microorganisms (GCM) 10K type strain sequencing project: providing services to taxonomists for standard genome sequencing and annotation.</title>
        <authorList>
            <consortium name="The Broad Institute Genomics Platform"/>
            <consortium name="The Broad Institute Genome Sequencing Center for Infectious Disease"/>
            <person name="Wu L."/>
            <person name="Ma J."/>
        </authorList>
    </citation>
    <scope>NUCLEOTIDE SEQUENCE [LARGE SCALE GENOMIC DNA]</scope>
    <source>
        <strain evidence="3">KACC 12649</strain>
    </source>
</reference>
<dbReference type="RefSeq" id="WP_379781284.1">
    <property type="nucleotide sequence ID" value="NZ_JBHSMU010000007.1"/>
</dbReference>
<keyword evidence="3" id="KW-1185">Reference proteome</keyword>
<proteinExistence type="predicted"/>
<dbReference type="EMBL" id="JBHSMU010000007">
    <property type="protein sequence ID" value="MFC5459429.1"/>
    <property type="molecule type" value="Genomic_DNA"/>
</dbReference>
<dbReference type="PROSITE" id="PS51257">
    <property type="entry name" value="PROKAR_LIPOPROTEIN"/>
    <property type="match status" value="1"/>
</dbReference>
<dbReference type="Proteomes" id="UP001596050">
    <property type="component" value="Unassembled WGS sequence"/>
</dbReference>
<keyword evidence="1" id="KW-0732">Signal</keyword>
<name>A0ABW0L149_9BURK</name>
<evidence type="ECO:0008006" key="4">
    <source>
        <dbReference type="Google" id="ProtNLM"/>
    </source>
</evidence>
<evidence type="ECO:0000256" key="1">
    <source>
        <dbReference type="SAM" id="SignalP"/>
    </source>
</evidence>
<gene>
    <name evidence="2" type="ORF">ACFPN5_06370</name>
</gene>